<dbReference type="PROSITE" id="PS51257">
    <property type="entry name" value="PROKAR_LIPOPROTEIN"/>
    <property type="match status" value="1"/>
</dbReference>
<gene>
    <name evidence="1" type="ORF">K3166_05595</name>
</gene>
<protein>
    <recommendedName>
        <fullName evidence="3">C-type lysozyme inhibitor domain-containing protein</fullName>
    </recommendedName>
</protein>
<proteinExistence type="predicted"/>
<dbReference type="Proteomes" id="UP000824280">
    <property type="component" value="Chromosome"/>
</dbReference>
<organism evidence="1 2">
    <name type="scientific">Qipengyuania psychrotolerans</name>
    <dbReference type="NCBI Taxonomy" id="2867238"/>
    <lineage>
        <taxon>Bacteria</taxon>
        <taxon>Pseudomonadati</taxon>
        <taxon>Pseudomonadota</taxon>
        <taxon>Alphaproteobacteria</taxon>
        <taxon>Sphingomonadales</taxon>
        <taxon>Erythrobacteraceae</taxon>
        <taxon>Qipengyuania</taxon>
    </lineage>
</organism>
<evidence type="ECO:0000313" key="1">
    <source>
        <dbReference type="EMBL" id="QZD88146.1"/>
    </source>
</evidence>
<keyword evidence="2" id="KW-1185">Reference proteome</keyword>
<name>A0ABX8ZGL5_9SPHN</name>
<reference evidence="1 2" key="1">
    <citation type="submission" date="2021-08" db="EMBL/GenBank/DDBJ databases">
        <title>Comparative Genomics Analysis of the Genus Qipengyuania Reveals Extensive Genetic Diversity and Metabolic Versatility, Including the Description of Fifteen Novel Species.</title>
        <authorList>
            <person name="Liu Y."/>
        </authorList>
    </citation>
    <scope>NUCLEOTIDE SEQUENCE [LARGE SCALE GENOMIC DNA]</scope>
    <source>
        <strain evidence="1 2">1XM2-8</strain>
    </source>
</reference>
<dbReference type="EMBL" id="CP081297">
    <property type="protein sequence ID" value="QZD88146.1"/>
    <property type="molecule type" value="Genomic_DNA"/>
</dbReference>
<dbReference type="RefSeq" id="WP_221423678.1">
    <property type="nucleotide sequence ID" value="NZ_CP081297.1"/>
</dbReference>
<sequence length="116" mass="12478">MRKTVIFAAIWMGACSSEPAPAPEVAEQGGVSVECALGGTEKFSSECFLVEAEAGTDTKFVVRHPDGGFRLLALSESPTGFEAHDGAAVSLSERDGDWVVLTIEGDRYRWKEPLDE</sequence>
<accession>A0ABX8ZGL5</accession>
<evidence type="ECO:0008006" key="3">
    <source>
        <dbReference type="Google" id="ProtNLM"/>
    </source>
</evidence>
<evidence type="ECO:0000313" key="2">
    <source>
        <dbReference type="Proteomes" id="UP000824280"/>
    </source>
</evidence>